<keyword evidence="5 9" id="KW-0812">Transmembrane</keyword>
<keyword evidence="2" id="KW-1003">Cell membrane</keyword>
<feature type="region of interest" description="Disordered" evidence="8">
    <location>
        <begin position="1"/>
        <end position="82"/>
    </location>
</feature>
<evidence type="ECO:0000256" key="7">
    <source>
        <dbReference type="ARBA" id="ARBA00023136"/>
    </source>
</evidence>
<evidence type="ECO:0000313" key="12">
    <source>
        <dbReference type="Proteomes" id="UP000283374"/>
    </source>
</evidence>
<evidence type="ECO:0000256" key="8">
    <source>
        <dbReference type="SAM" id="MobiDB-lite"/>
    </source>
</evidence>
<evidence type="ECO:0000256" key="2">
    <source>
        <dbReference type="ARBA" id="ARBA00022475"/>
    </source>
</evidence>
<feature type="compositionally biased region" description="Low complexity" evidence="8">
    <location>
        <begin position="50"/>
        <end position="66"/>
    </location>
</feature>
<dbReference type="EMBL" id="QWKP01000209">
    <property type="protein sequence ID" value="RHA38904.1"/>
    <property type="molecule type" value="Genomic_DNA"/>
</dbReference>
<evidence type="ECO:0000259" key="10">
    <source>
        <dbReference type="Pfam" id="PF13231"/>
    </source>
</evidence>
<comment type="subcellular location">
    <subcellularLocation>
        <location evidence="1">Cell membrane</location>
        <topology evidence="1">Multi-pass membrane protein</topology>
    </subcellularLocation>
</comment>
<feature type="transmembrane region" description="Helical" evidence="9">
    <location>
        <begin position="242"/>
        <end position="258"/>
    </location>
</feature>
<evidence type="ECO:0000256" key="9">
    <source>
        <dbReference type="SAM" id="Phobius"/>
    </source>
</evidence>
<dbReference type="Pfam" id="PF13231">
    <property type="entry name" value="PMT_2"/>
    <property type="match status" value="1"/>
</dbReference>
<keyword evidence="4 11" id="KW-0808">Transferase</keyword>
<protein>
    <submittedName>
        <fullName evidence="11">Phospholipid carrier-dependent glycosyltransferase</fullName>
    </submittedName>
</protein>
<dbReference type="Proteomes" id="UP000283374">
    <property type="component" value="Unassembled WGS sequence"/>
</dbReference>
<dbReference type="PANTHER" id="PTHR33908:SF11">
    <property type="entry name" value="MEMBRANE PROTEIN"/>
    <property type="match status" value="1"/>
</dbReference>
<feature type="transmembrane region" description="Helical" evidence="9">
    <location>
        <begin position="392"/>
        <end position="411"/>
    </location>
</feature>
<feature type="transmembrane region" description="Helical" evidence="9">
    <location>
        <begin position="88"/>
        <end position="109"/>
    </location>
</feature>
<comment type="caution">
    <text evidence="11">The sequence shown here is derived from an EMBL/GenBank/DDBJ whole genome shotgun (WGS) entry which is preliminary data.</text>
</comment>
<evidence type="ECO:0000256" key="5">
    <source>
        <dbReference type="ARBA" id="ARBA00022692"/>
    </source>
</evidence>
<proteinExistence type="predicted"/>
<name>A0A413RJV1_9CELL</name>
<reference evidence="11 12" key="1">
    <citation type="submission" date="2018-08" db="EMBL/GenBank/DDBJ databases">
        <title>Cellulomonas rhizosphaerae sp. nov., a novel actinomycete isolated from soil.</title>
        <authorList>
            <person name="Tian Y."/>
        </authorList>
    </citation>
    <scope>NUCLEOTIDE SEQUENCE [LARGE SCALE GENOMIC DNA]</scope>
    <source>
        <strain evidence="11 12">NEAU-TCZ24</strain>
    </source>
</reference>
<dbReference type="InterPro" id="IPR038731">
    <property type="entry name" value="RgtA/B/C-like"/>
</dbReference>
<organism evidence="11 12">
    <name type="scientific">Cellulomonas rhizosphaerae</name>
    <dbReference type="NCBI Taxonomy" id="2293719"/>
    <lineage>
        <taxon>Bacteria</taxon>
        <taxon>Bacillati</taxon>
        <taxon>Actinomycetota</taxon>
        <taxon>Actinomycetes</taxon>
        <taxon>Micrococcales</taxon>
        <taxon>Cellulomonadaceae</taxon>
        <taxon>Cellulomonas</taxon>
    </lineage>
</organism>
<dbReference type="AlphaFoldDB" id="A0A413RJV1"/>
<keyword evidence="6 9" id="KW-1133">Transmembrane helix</keyword>
<feature type="transmembrane region" description="Helical" evidence="9">
    <location>
        <begin position="306"/>
        <end position="329"/>
    </location>
</feature>
<keyword evidence="7 9" id="KW-0472">Membrane</keyword>
<accession>A0A413RJV1</accession>
<feature type="transmembrane region" description="Helical" evidence="9">
    <location>
        <begin position="417"/>
        <end position="434"/>
    </location>
</feature>
<evidence type="ECO:0000256" key="4">
    <source>
        <dbReference type="ARBA" id="ARBA00022679"/>
    </source>
</evidence>
<feature type="transmembrane region" description="Helical" evidence="9">
    <location>
        <begin position="367"/>
        <end position="385"/>
    </location>
</feature>
<feature type="transmembrane region" description="Helical" evidence="9">
    <location>
        <begin position="185"/>
        <end position="205"/>
    </location>
</feature>
<evidence type="ECO:0000256" key="1">
    <source>
        <dbReference type="ARBA" id="ARBA00004651"/>
    </source>
</evidence>
<dbReference type="PANTHER" id="PTHR33908">
    <property type="entry name" value="MANNOSYLTRANSFERASE YKCB-RELATED"/>
    <property type="match status" value="1"/>
</dbReference>
<keyword evidence="3" id="KW-0328">Glycosyltransferase</keyword>
<dbReference type="InterPro" id="IPR050297">
    <property type="entry name" value="LipidA_mod_glycosyltrf_83"/>
</dbReference>
<evidence type="ECO:0000313" key="11">
    <source>
        <dbReference type="EMBL" id="RHA38904.1"/>
    </source>
</evidence>
<evidence type="ECO:0000256" key="6">
    <source>
        <dbReference type="ARBA" id="ARBA00022989"/>
    </source>
</evidence>
<gene>
    <name evidence="11" type="ORF">D1825_12865</name>
</gene>
<feature type="transmembrane region" description="Helical" evidence="9">
    <location>
        <begin position="264"/>
        <end position="294"/>
    </location>
</feature>
<evidence type="ECO:0000256" key="3">
    <source>
        <dbReference type="ARBA" id="ARBA00022676"/>
    </source>
</evidence>
<feature type="domain" description="Glycosyltransferase RgtA/B/C/D-like" evidence="10">
    <location>
        <begin position="192"/>
        <end position="328"/>
    </location>
</feature>
<sequence length="621" mass="65641">MRAPVTTTAERHTTGLNAGKFTNAMRSSLMTPADAGDTGRPTADVETSLAAPESAATDATARAGAAVSGETDDVATAADDEAPRGPRWYASAWVPRLIVALLAAAAGLLRIPGVRWGLPAGLHPDEWVITRGAIQMAAANSFEPPYFSRPDHLEMQLSTLLYRAYSQLAFGAPAERMFDQHPGDFLAISRSVTVAFGVAAVVLAYAVGHRFGTISGLVAAFLFAFFGPFIENGSFATPDVPLTTLMLAVVLASIWYIERPGWRNLVIGCALVALAVTLKYPGALGAIPLGVAIVTVAVRTRAWGRAVLHAIGAPAIFVASIFAFSPVLITDFAEVRRQLTAQDGENGHLGADGLSWSGNLGYYVDAFSPWLGSILLVAAVVGLIWCVRDRKVVALPLVFGVAYWFAMSALALHWARWGLPILITPLILAAVGFGRTTEWLIARRRAGARFAMPTLVIGAAVATLSGVTVLIGGIAAAAHFAATDTRLEALKTFERLGMTAENTVMDGYSPLMPGIPSPITSSVSLEDGRLVVHDLPGAQYAVVSSGMYPRYFASTKYQAEQDVYRALANLPVVAKWAPSGAGLRVVAEPTSLRRDLDFIGDVARGGLSGPTITVYRLPDAG</sequence>
<feature type="transmembrane region" description="Helical" evidence="9">
    <location>
        <begin position="211"/>
        <end position="230"/>
    </location>
</feature>
<dbReference type="GO" id="GO:0005886">
    <property type="term" value="C:plasma membrane"/>
    <property type="evidence" value="ECO:0007669"/>
    <property type="project" value="UniProtKB-SubCell"/>
</dbReference>
<dbReference type="GO" id="GO:0009103">
    <property type="term" value="P:lipopolysaccharide biosynthetic process"/>
    <property type="evidence" value="ECO:0007669"/>
    <property type="project" value="UniProtKB-ARBA"/>
</dbReference>
<dbReference type="GO" id="GO:0016763">
    <property type="term" value="F:pentosyltransferase activity"/>
    <property type="evidence" value="ECO:0007669"/>
    <property type="project" value="TreeGrafter"/>
</dbReference>
<keyword evidence="12" id="KW-1185">Reference proteome</keyword>
<feature type="transmembrane region" description="Helical" evidence="9">
    <location>
        <begin position="455"/>
        <end position="482"/>
    </location>
</feature>